<reference evidence="1" key="1">
    <citation type="journal article" date="2019" name="Sci. Rep.">
        <title>Draft genome of Tanacetum cinerariifolium, the natural source of mosquito coil.</title>
        <authorList>
            <person name="Yamashiro T."/>
            <person name="Shiraishi A."/>
            <person name="Satake H."/>
            <person name="Nakayama K."/>
        </authorList>
    </citation>
    <scope>NUCLEOTIDE SEQUENCE</scope>
</reference>
<organism evidence="1">
    <name type="scientific">Tanacetum cinerariifolium</name>
    <name type="common">Dalmatian daisy</name>
    <name type="synonym">Chrysanthemum cinerariifolium</name>
    <dbReference type="NCBI Taxonomy" id="118510"/>
    <lineage>
        <taxon>Eukaryota</taxon>
        <taxon>Viridiplantae</taxon>
        <taxon>Streptophyta</taxon>
        <taxon>Embryophyta</taxon>
        <taxon>Tracheophyta</taxon>
        <taxon>Spermatophyta</taxon>
        <taxon>Magnoliopsida</taxon>
        <taxon>eudicotyledons</taxon>
        <taxon>Gunneridae</taxon>
        <taxon>Pentapetalae</taxon>
        <taxon>asterids</taxon>
        <taxon>campanulids</taxon>
        <taxon>Asterales</taxon>
        <taxon>Asteraceae</taxon>
        <taxon>Asteroideae</taxon>
        <taxon>Anthemideae</taxon>
        <taxon>Anthemidinae</taxon>
        <taxon>Tanacetum</taxon>
    </lineage>
</organism>
<sequence>MNGISKRYHLVLTSQNISCRYVVYGLRFSEKVVSYEACFYLMGSKKICSDEIINFGGKKMRSFEQKNNNNRYPHKIRQFIFENERWLHKKIVYGPTMNDGFINKLCMVHR</sequence>
<name>A0A6L2N5J6_TANCI</name>
<dbReference type="AlphaFoldDB" id="A0A6L2N5J6"/>
<proteinExistence type="predicted"/>
<dbReference type="EMBL" id="BKCJ010008274">
    <property type="protein sequence ID" value="GEU81413.1"/>
    <property type="molecule type" value="Genomic_DNA"/>
</dbReference>
<gene>
    <name evidence="1" type="ORF">Tci_053391</name>
</gene>
<accession>A0A6L2N5J6</accession>
<protein>
    <submittedName>
        <fullName evidence="1">Uncharacterized protein</fullName>
    </submittedName>
</protein>
<comment type="caution">
    <text evidence="1">The sequence shown here is derived from an EMBL/GenBank/DDBJ whole genome shotgun (WGS) entry which is preliminary data.</text>
</comment>
<evidence type="ECO:0000313" key="1">
    <source>
        <dbReference type="EMBL" id="GEU81413.1"/>
    </source>
</evidence>